<dbReference type="RefSeq" id="WP_345496395.1">
    <property type="nucleotide sequence ID" value="NZ_BAABJM010000002.1"/>
</dbReference>
<dbReference type="InterPro" id="IPR042188">
    <property type="entry name" value="MmgE/PrpD_sf_2"/>
</dbReference>
<evidence type="ECO:0000313" key="4">
    <source>
        <dbReference type="EMBL" id="GAA5056681.1"/>
    </source>
</evidence>
<comment type="caution">
    <text evidence="4">The sequence shown here is derived from an EMBL/GenBank/DDBJ whole genome shotgun (WGS) entry which is preliminary data.</text>
</comment>
<dbReference type="PANTHER" id="PTHR16943:SF8">
    <property type="entry name" value="2-METHYLCITRATE DEHYDRATASE"/>
    <property type="match status" value="1"/>
</dbReference>
<dbReference type="EMBL" id="BAABJM010000002">
    <property type="protein sequence ID" value="GAA5056681.1"/>
    <property type="molecule type" value="Genomic_DNA"/>
</dbReference>
<gene>
    <name evidence="4" type="ORF">GCM10023318_34410</name>
</gene>
<proteinExistence type="inferred from homology"/>
<evidence type="ECO:0000259" key="2">
    <source>
        <dbReference type="Pfam" id="PF03972"/>
    </source>
</evidence>
<dbReference type="Gene3D" id="3.30.1330.120">
    <property type="entry name" value="2-methylcitrate dehydratase PrpD"/>
    <property type="match status" value="1"/>
</dbReference>
<dbReference type="PANTHER" id="PTHR16943">
    <property type="entry name" value="2-METHYLCITRATE DEHYDRATASE-RELATED"/>
    <property type="match status" value="1"/>
</dbReference>
<dbReference type="Pfam" id="PF19305">
    <property type="entry name" value="MmgE_PrpD_C"/>
    <property type="match status" value="1"/>
</dbReference>
<dbReference type="InterPro" id="IPR045336">
    <property type="entry name" value="MmgE_PrpD_N"/>
</dbReference>
<name>A0ABP9KDQ0_9NOCA</name>
<dbReference type="InterPro" id="IPR045337">
    <property type="entry name" value="MmgE_PrpD_C"/>
</dbReference>
<dbReference type="Pfam" id="PF03972">
    <property type="entry name" value="MmgE_PrpD_N"/>
    <property type="match status" value="1"/>
</dbReference>
<dbReference type="SUPFAM" id="SSF103378">
    <property type="entry name" value="2-methylcitrate dehydratase PrpD"/>
    <property type="match status" value="1"/>
</dbReference>
<feature type="domain" description="MmgE/PrpD C-terminal" evidence="3">
    <location>
        <begin position="253"/>
        <end position="410"/>
    </location>
</feature>
<dbReference type="Gene3D" id="1.10.4100.10">
    <property type="entry name" value="2-methylcitrate dehydratase PrpD"/>
    <property type="match status" value="1"/>
</dbReference>
<keyword evidence="5" id="KW-1185">Reference proteome</keyword>
<feature type="domain" description="MmgE/PrpD N-terminal" evidence="2">
    <location>
        <begin position="7"/>
        <end position="227"/>
    </location>
</feature>
<accession>A0ABP9KDQ0</accession>
<evidence type="ECO:0000259" key="3">
    <source>
        <dbReference type="Pfam" id="PF19305"/>
    </source>
</evidence>
<sequence>MVEVRNRRWTGLAEHHREQLRLLLVDALALAAAGTASRDAQRVLAGLRAVGGGEVAVPWTDLRLSAPTAVVATSTLIHAWDFDDTHDEAVVHTASVVVPTVLAAAATAGADGARVADGLVTGVHLLSRLARMTGPRPGVIRTAGLGSLAAAASAATVWGLPDNQVEHAMALSLGAALAPGTRQAVVDGSVAKRIQPGLAAQFGITAAAMAAQGVEGPKGWLSGEFGLTPGSGARWDDLFSGEFEGSWVALKPYPACRYTHAALAAAEDLRDRHPHWADIEQVRVHVPKGSAYELVSRPYEDRGAPLVDAQFSIPWQLAALWVTGRYDLSTLHGGDLDNPDIAAAAARVTVEQDLPASAVMTGARVEVRTTSGSHTTEAPMPGAEGTSWETLTRKVESCLRVAAHDDPARATVELRQLAEHLPELDAPGLVAALRRCAPTTSDRNERR</sequence>
<dbReference type="InterPro" id="IPR005656">
    <property type="entry name" value="MmgE_PrpD"/>
</dbReference>
<evidence type="ECO:0000313" key="5">
    <source>
        <dbReference type="Proteomes" id="UP001500603"/>
    </source>
</evidence>
<dbReference type="InterPro" id="IPR042183">
    <property type="entry name" value="MmgE/PrpD_sf_1"/>
</dbReference>
<organism evidence="4 5">
    <name type="scientific">Nocardia callitridis</name>
    <dbReference type="NCBI Taxonomy" id="648753"/>
    <lineage>
        <taxon>Bacteria</taxon>
        <taxon>Bacillati</taxon>
        <taxon>Actinomycetota</taxon>
        <taxon>Actinomycetes</taxon>
        <taxon>Mycobacteriales</taxon>
        <taxon>Nocardiaceae</taxon>
        <taxon>Nocardia</taxon>
    </lineage>
</organism>
<dbReference type="Proteomes" id="UP001500603">
    <property type="component" value="Unassembled WGS sequence"/>
</dbReference>
<evidence type="ECO:0000256" key="1">
    <source>
        <dbReference type="ARBA" id="ARBA00006174"/>
    </source>
</evidence>
<protein>
    <submittedName>
        <fullName evidence="4">MmgE/PrpD family protein</fullName>
    </submittedName>
</protein>
<comment type="similarity">
    <text evidence="1">Belongs to the PrpD family.</text>
</comment>
<reference evidence="5" key="1">
    <citation type="journal article" date="2019" name="Int. J. Syst. Evol. Microbiol.">
        <title>The Global Catalogue of Microorganisms (GCM) 10K type strain sequencing project: providing services to taxonomists for standard genome sequencing and annotation.</title>
        <authorList>
            <consortium name="The Broad Institute Genomics Platform"/>
            <consortium name="The Broad Institute Genome Sequencing Center for Infectious Disease"/>
            <person name="Wu L."/>
            <person name="Ma J."/>
        </authorList>
    </citation>
    <scope>NUCLEOTIDE SEQUENCE [LARGE SCALE GENOMIC DNA]</scope>
    <source>
        <strain evidence="5">JCM 18298</strain>
    </source>
</reference>
<dbReference type="InterPro" id="IPR036148">
    <property type="entry name" value="MmgE/PrpD_sf"/>
</dbReference>